<gene>
    <name evidence="11" type="ORF">B5G17_11025</name>
    <name evidence="10" type="ORF">CE91St12_09300</name>
</gene>
<evidence type="ECO:0000313" key="11">
    <source>
        <dbReference type="EMBL" id="OUN54139.1"/>
    </source>
</evidence>
<keyword evidence="8" id="KW-0732">Signal</keyword>
<dbReference type="Gene3D" id="2.40.170.20">
    <property type="entry name" value="TonB-dependent receptor, beta-barrel domain"/>
    <property type="match status" value="1"/>
</dbReference>
<evidence type="ECO:0000313" key="10">
    <source>
        <dbReference type="EMBL" id="GKH12720.1"/>
    </source>
</evidence>
<keyword evidence="6 7" id="KW-0998">Cell outer membrane</keyword>
<evidence type="ECO:0000256" key="3">
    <source>
        <dbReference type="ARBA" id="ARBA00022452"/>
    </source>
</evidence>
<feature type="chain" id="PRO_5012779655" evidence="8">
    <location>
        <begin position="27"/>
        <end position="1033"/>
    </location>
</feature>
<comment type="subcellular location">
    <subcellularLocation>
        <location evidence="1 7">Cell outer membrane</location>
        <topology evidence="1 7">Multi-pass membrane protein</topology>
    </subcellularLocation>
</comment>
<evidence type="ECO:0000256" key="4">
    <source>
        <dbReference type="ARBA" id="ARBA00022692"/>
    </source>
</evidence>
<dbReference type="PROSITE" id="PS52016">
    <property type="entry name" value="TONB_DEPENDENT_REC_3"/>
    <property type="match status" value="1"/>
</dbReference>
<dbReference type="NCBIfam" id="TIGR04056">
    <property type="entry name" value="OMP_RagA_SusC"/>
    <property type="match status" value="1"/>
</dbReference>
<dbReference type="SUPFAM" id="SSF49464">
    <property type="entry name" value="Carboxypeptidase regulatory domain-like"/>
    <property type="match status" value="1"/>
</dbReference>
<dbReference type="InterPro" id="IPR036942">
    <property type="entry name" value="Beta-barrel_TonB_sf"/>
</dbReference>
<evidence type="ECO:0000313" key="12">
    <source>
        <dbReference type="Proteomes" id="UP000196329"/>
    </source>
</evidence>
<proteinExistence type="inferred from homology"/>
<dbReference type="Proteomes" id="UP000196329">
    <property type="component" value="Unassembled WGS sequence"/>
</dbReference>
<evidence type="ECO:0000256" key="6">
    <source>
        <dbReference type="ARBA" id="ARBA00023237"/>
    </source>
</evidence>
<evidence type="ECO:0000256" key="1">
    <source>
        <dbReference type="ARBA" id="ARBA00004571"/>
    </source>
</evidence>
<protein>
    <submittedName>
        <fullName evidence="10">SusC/RagA family TonB-linked outer membrane protein</fullName>
    </submittedName>
    <submittedName>
        <fullName evidence="11">SusC/RagA family protein</fullName>
    </submittedName>
</protein>
<dbReference type="InterPro" id="IPR037066">
    <property type="entry name" value="Plug_dom_sf"/>
</dbReference>
<evidence type="ECO:0000256" key="5">
    <source>
        <dbReference type="ARBA" id="ARBA00023136"/>
    </source>
</evidence>
<feature type="domain" description="TonB-dependent receptor plug" evidence="9">
    <location>
        <begin position="122"/>
        <end position="228"/>
    </location>
</feature>
<keyword evidence="5 7" id="KW-0472">Membrane</keyword>
<comment type="caution">
    <text evidence="11">The sequence shown here is derived from an EMBL/GenBank/DDBJ whole genome shotgun (WGS) entry which is preliminary data.</text>
</comment>
<dbReference type="EMBL" id="NFHS01000005">
    <property type="protein sequence ID" value="OUN54139.1"/>
    <property type="molecule type" value="Genomic_DNA"/>
</dbReference>
<evidence type="ECO:0000259" key="9">
    <source>
        <dbReference type="Pfam" id="PF07715"/>
    </source>
</evidence>
<dbReference type="InterPro" id="IPR023997">
    <property type="entry name" value="TonB-dep_OMP_SusC/RagA_CS"/>
</dbReference>
<dbReference type="InterPro" id="IPR039426">
    <property type="entry name" value="TonB-dep_rcpt-like"/>
</dbReference>
<evidence type="ECO:0000256" key="8">
    <source>
        <dbReference type="SAM" id="SignalP"/>
    </source>
</evidence>
<dbReference type="Gene3D" id="2.170.130.10">
    <property type="entry name" value="TonB-dependent receptor, plug domain"/>
    <property type="match status" value="1"/>
</dbReference>
<dbReference type="EMBL" id="BQNL01000001">
    <property type="protein sequence ID" value="GKH12720.1"/>
    <property type="molecule type" value="Genomic_DNA"/>
</dbReference>
<dbReference type="Pfam" id="PF07715">
    <property type="entry name" value="Plug"/>
    <property type="match status" value="1"/>
</dbReference>
<organism evidence="11 12">
    <name type="scientific">Bacteroides uniformis</name>
    <dbReference type="NCBI Taxonomy" id="820"/>
    <lineage>
        <taxon>Bacteria</taxon>
        <taxon>Pseudomonadati</taxon>
        <taxon>Bacteroidota</taxon>
        <taxon>Bacteroidia</taxon>
        <taxon>Bacteroidales</taxon>
        <taxon>Bacteroidaceae</taxon>
        <taxon>Bacteroides</taxon>
    </lineage>
</organism>
<feature type="signal peptide" evidence="8">
    <location>
        <begin position="1"/>
        <end position="26"/>
    </location>
</feature>
<dbReference type="SUPFAM" id="SSF56935">
    <property type="entry name" value="Porins"/>
    <property type="match status" value="1"/>
</dbReference>
<keyword evidence="3 7" id="KW-1134">Transmembrane beta strand</keyword>
<accession>A0A1Y3V6P4</accession>
<dbReference type="InterPro" id="IPR008969">
    <property type="entry name" value="CarboxyPept-like_regulatory"/>
</dbReference>
<dbReference type="InterPro" id="IPR012910">
    <property type="entry name" value="Plug_dom"/>
</dbReference>
<sequence length="1033" mass="114854">MKNIPKKQFVGWMLMLLLCISSSAFAQSPKKVTGRVMDAQGELLIGVNVTEAADPSNGVVTDINGTYTITLKSNKPSLRFSYIGFKDKVVAVGSKGVLDVALEEDVAALDEVVVVGFGTQKKASVVGSITNIEPAKLAAAPSRSLSNNLAGMVPGVIAVQRSGDPWFNNSDFWIRGISSFTGNTNPLVLVDGVERSLHDIDPEEIASFSVLKDAAASAVYGVRGANGVVMIETKRGKIGKPQVSVRFEHSFTQPIKIPDYIGSVKYLELINEMYAEQGRNPFVSEATLLNYKNQTDPELYPDVNWWDVISKDHADNTKANVSVNGGTDILRYALVAGYYNENGIIERDKNQEWDSSLKVSRYTVRSNVDVNVTPTTLFRANVGVFLQTRNAPPGDTETNQGIFYQAMRVPPYVHPAIYADGRIPRVMHKENPWAWATQRGYEKLNHNKIESLVSLEQDLKFITPGLKFKGTFSFDKFSATSVTRSKNPYYYNPATARDAEGNIITDVQTTGQEFLGYEKGAKWGDQSIYLEGMLSYNRVFGDVHDVGGMFLYNQKDYNNGEALPYRTQGIAGRLSYTYDSRYIAELNFGYNGSENFAKGKRFGFFPAAAIGWIVSQEKFMEPLSGIISNLKLRATWGKAGNSELGIRGRADYRRFAYISTIVDTGSYRWGTDAEIYRLGRSEGEIGVPDLTWETVTKMNAGLDLGLWNNSVNIVMDVFKEKREDIFMKRTNVPGSAGFNRPVWANYGKVDNQGFDVSLNVNHKFNSDWAISAMANYTYAHNKVVEIDEPAAILGTYRSQTGKPVGQLFGLIAERLFTEDDFDENGMLKEGIPAQKFSDMSNLRPGDIKYKDLNGDGEVTAVDATAIGGTRIPEIVYGFGATVSYKSFDLGVFFQGTGKTYQLLGGETWLPGSSLGAGNIYSNIDDRWTPENPRQDVFWPRMGDKAVANNEQASTWWLRDMSFLRLKNLELGYTLPQRWTTKIGIRGCRLFARGTNLLTFSDFKLWDPELETTDGLRYPQMKSVSVGFSINFNN</sequence>
<evidence type="ECO:0000256" key="7">
    <source>
        <dbReference type="PROSITE-ProRule" id="PRU01360"/>
    </source>
</evidence>
<dbReference type="FunFam" id="2.170.130.10:FF:000003">
    <property type="entry name" value="SusC/RagA family TonB-linked outer membrane protein"/>
    <property type="match status" value="1"/>
</dbReference>
<reference evidence="11" key="2">
    <citation type="journal article" date="2018" name="BMC Genomics">
        <title>Whole genome sequencing and function prediction of 133 gut anaerobes isolated from chicken caecum in pure cultures.</title>
        <authorList>
            <person name="Medvecky M."/>
            <person name="Cejkova D."/>
            <person name="Polansky O."/>
            <person name="Karasova D."/>
            <person name="Kubasova T."/>
            <person name="Cizek A."/>
            <person name="Rychlik I."/>
        </authorList>
    </citation>
    <scope>NUCLEOTIDE SEQUENCE</scope>
    <source>
        <strain evidence="11">An67</strain>
    </source>
</reference>
<dbReference type="InterPro" id="IPR023996">
    <property type="entry name" value="TonB-dep_OMP_SusC/RagA"/>
</dbReference>
<name>A0A1Y3V6P4_BACUN</name>
<dbReference type="Pfam" id="PF13715">
    <property type="entry name" value="CarbopepD_reg_2"/>
    <property type="match status" value="1"/>
</dbReference>
<reference evidence="12" key="1">
    <citation type="submission" date="2017-04" db="EMBL/GenBank/DDBJ databases">
        <title>Function of individual gut microbiota members based on whole genome sequencing of pure cultures obtained from chicken caecum.</title>
        <authorList>
            <person name="Medvecky M."/>
            <person name="Cejkova D."/>
            <person name="Polansky O."/>
            <person name="Karasova D."/>
            <person name="Kubasova T."/>
            <person name="Cizek A."/>
            <person name="Rychlik I."/>
        </authorList>
    </citation>
    <scope>NUCLEOTIDE SEQUENCE [LARGE SCALE GENOMIC DNA]</scope>
    <source>
        <strain evidence="12">An67</strain>
    </source>
</reference>
<evidence type="ECO:0000256" key="2">
    <source>
        <dbReference type="ARBA" id="ARBA00022448"/>
    </source>
</evidence>
<dbReference type="RefSeq" id="WP_087332796.1">
    <property type="nucleotide sequence ID" value="NZ_BQNL01000001.1"/>
</dbReference>
<dbReference type="GO" id="GO:0009279">
    <property type="term" value="C:cell outer membrane"/>
    <property type="evidence" value="ECO:0007669"/>
    <property type="project" value="UniProtKB-SubCell"/>
</dbReference>
<comment type="similarity">
    <text evidence="7">Belongs to the TonB-dependent receptor family.</text>
</comment>
<keyword evidence="2 7" id="KW-0813">Transport</keyword>
<dbReference type="Proteomes" id="UP001055048">
    <property type="component" value="Unassembled WGS sequence"/>
</dbReference>
<dbReference type="AlphaFoldDB" id="A0A1Y3V6P4"/>
<keyword evidence="4 7" id="KW-0812">Transmembrane</keyword>
<dbReference type="NCBIfam" id="TIGR04057">
    <property type="entry name" value="SusC_RagA_signa"/>
    <property type="match status" value="1"/>
</dbReference>
<dbReference type="Gene3D" id="2.60.40.1120">
    <property type="entry name" value="Carboxypeptidase-like, regulatory domain"/>
    <property type="match status" value="1"/>
</dbReference>
<reference evidence="10" key="3">
    <citation type="submission" date="2022-01" db="EMBL/GenBank/DDBJ databases">
        <title>Novel bile acid biosynthetic pathways are enriched in the microbiome of centenarians.</title>
        <authorList>
            <person name="Sato Y."/>
            <person name="Atarashi K."/>
            <person name="Plichta R.D."/>
            <person name="Arai Y."/>
            <person name="Sasajima S."/>
            <person name="Kearney M.S."/>
            <person name="Suda W."/>
            <person name="Takeshita K."/>
            <person name="Sasaki T."/>
            <person name="Okamoto S."/>
            <person name="Skelly N.A."/>
            <person name="Okamura Y."/>
            <person name="Vlamakis H."/>
            <person name="Li Y."/>
            <person name="Tanoue T."/>
            <person name="Takei H."/>
            <person name="Nittono H."/>
            <person name="Narushima S."/>
            <person name="Irie J."/>
            <person name="Itoh H."/>
            <person name="Moriya K."/>
            <person name="Sugiura Y."/>
            <person name="Suematsu M."/>
            <person name="Moritoki N."/>
            <person name="Shibata S."/>
            <person name="Littman R.D."/>
            <person name="Fischbach A.M."/>
            <person name="Uwamino Y."/>
            <person name="Inoue T."/>
            <person name="Honda A."/>
            <person name="Hattori M."/>
            <person name="Murai T."/>
            <person name="Xavier J.R."/>
            <person name="Hirose N."/>
            <person name="Honda K."/>
        </authorList>
    </citation>
    <scope>NUCLEOTIDE SEQUENCE</scope>
    <source>
        <strain evidence="10">CE91-St12</strain>
    </source>
</reference>